<dbReference type="InterPro" id="IPR005479">
    <property type="entry name" value="CPAse_ATP-bd"/>
</dbReference>
<gene>
    <name evidence="3" type="ORF">JOF45_002037</name>
</gene>
<dbReference type="InterPro" id="IPR011761">
    <property type="entry name" value="ATP-grasp"/>
</dbReference>
<proteinExistence type="predicted"/>
<organism evidence="3 4">
    <name type="scientific">Nesterenkonia lacusekhoensis</name>
    <dbReference type="NCBI Taxonomy" id="150832"/>
    <lineage>
        <taxon>Bacteria</taxon>
        <taxon>Bacillati</taxon>
        <taxon>Actinomycetota</taxon>
        <taxon>Actinomycetes</taxon>
        <taxon>Micrococcales</taxon>
        <taxon>Micrococcaceae</taxon>
        <taxon>Nesterenkonia</taxon>
    </lineage>
</organism>
<dbReference type="Pfam" id="PF02786">
    <property type="entry name" value="CPSase_L_D2"/>
    <property type="match status" value="1"/>
</dbReference>
<dbReference type="Gene3D" id="3.30.1490.20">
    <property type="entry name" value="ATP-grasp fold, A domain"/>
    <property type="match status" value="1"/>
</dbReference>
<evidence type="ECO:0000313" key="3">
    <source>
        <dbReference type="EMBL" id="MBP2319018.1"/>
    </source>
</evidence>
<dbReference type="GO" id="GO:0071161">
    <property type="term" value="F:cyanophycin synthetase activity (L-arginine-adding)"/>
    <property type="evidence" value="ECO:0007669"/>
    <property type="project" value="UniProtKB-EC"/>
</dbReference>
<name>A0ABS4T3N1_9MICC</name>
<keyword evidence="4" id="KW-1185">Reference proteome</keyword>
<feature type="domain" description="ATP-grasp" evidence="2">
    <location>
        <begin position="94"/>
        <end position="350"/>
    </location>
</feature>
<dbReference type="Gene3D" id="3.30.470.20">
    <property type="entry name" value="ATP-grasp fold, B domain"/>
    <property type="match status" value="1"/>
</dbReference>
<dbReference type="SUPFAM" id="SSF56059">
    <property type="entry name" value="Glutathione synthetase ATP-binding domain-like"/>
    <property type="match status" value="1"/>
</dbReference>
<dbReference type="EC" id="6.3.2.30" evidence="3"/>
<reference evidence="3 4" key="1">
    <citation type="submission" date="2021-03" db="EMBL/GenBank/DDBJ databases">
        <title>Sequencing the genomes of 1000 actinobacteria strains.</title>
        <authorList>
            <person name="Klenk H.-P."/>
        </authorList>
    </citation>
    <scope>NUCLEOTIDE SEQUENCE [LARGE SCALE GENOMIC DNA]</scope>
    <source>
        <strain evidence="3 4">DSM 12544</strain>
    </source>
</reference>
<evidence type="ECO:0000313" key="4">
    <source>
        <dbReference type="Proteomes" id="UP001519331"/>
    </source>
</evidence>
<keyword evidence="1" id="KW-0547">Nucleotide-binding</keyword>
<dbReference type="GO" id="GO:0071160">
    <property type="term" value="F:cyanophycin synthetase activity (L-aspartate-adding)"/>
    <property type="evidence" value="ECO:0007669"/>
    <property type="project" value="UniProtKB-EC"/>
</dbReference>
<dbReference type="EC" id="6.3.2.29" evidence="3"/>
<keyword evidence="3" id="KW-0436">Ligase</keyword>
<evidence type="ECO:0000256" key="1">
    <source>
        <dbReference type="PROSITE-ProRule" id="PRU00409"/>
    </source>
</evidence>
<dbReference type="EMBL" id="JAGINX010000001">
    <property type="protein sequence ID" value="MBP2319018.1"/>
    <property type="molecule type" value="Genomic_DNA"/>
</dbReference>
<evidence type="ECO:0000259" key="2">
    <source>
        <dbReference type="PROSITE" id="PS50975"/>
    </source>
</evidence>
<dbReference type="PANTHER" id="PTHR21621:SF0">
    <property type="entry name" value="BETA-CITRYLGLUTAMATE SYNTHASE B-RELATED"/>
    <property type="match status" value="1"/>
</dbReference>
<protein>
    <submittedName>
        <fullName evidence="3">Cyanophycin synthetase</fullName>
        <ecNumber evidence="3">6.3.2.29</ecNumber>
        <ecNumber evidence="3">6.3.2.30</ecNumber>
    </submittedName>
</protein>
<dbReference type="InterPro" id="IPR013815">
    <property type="entry name" value="ATP_grasp_subdomain_1"/>
</dbReference>
<dbReference type="PROSITE" id="PS50975">
    <property type="entry name" value="ATP_GRASP"/>
    <property type="match status" value="1"/>
</dbReference>
<dbReference type="RefSeq" id="WP_210049557.1">
    <property type="nucleotide sequence ID" value="NZ_JAGINX010000001.1"/>
</dbReference>
<dbReference type="PANTHER" id="PTHR21621">
    <property type="entry name" value="RIBOSOMAL PROTEIN S6 MODIFICATION PROTEIN"/>
    <property type="match status" value="1"/>
</dbReference>
<dbReference type="Proteomes" id="UP001519331">
    <property type="component" value="Unassembled WGS sequence"/>
</dbReference>
<accession>A0ABS4T3N1</accession>
<keyword evidence="1" id="KW-0067">ATP-binding</keyword>
<sequence>MAPRTAVHPSATERFILDHVEPQRDQLRTWTGTLAHDVLIQRAAHRKSMTVKQISDSNRIFLLSDVVVGGMDAVITSLVSHQARRISRSKQMTKRYLEASEVPTPKGKAINTTEFSRAVKYMKALGKPVAVKPSSGRTGKGITTNVTTETELRQAWSRAMAARSATSESKYQMVVEAHHPGLDVRVFVVGQQVAGAVARVPFYIVGDGVTTVGGLADAEIERRGAEGYLAARQPEVTDEFLDPVGLTRASVLDEGALQLLTPIADTSRGGGLAVDITDQLSDDLQDLAVDGLWSIPGLNVAAVDLLVPSLDSAEDAVVLEVNPYANITEFHYPAYGESRRVADAIMEQILERASR</sequence>
<comment type="caution">
    <text evidence="3">The sequence shown here is derived from an EMBL/GenBank/DDBJ whole genome shotgun (WGS) entry which is preliminary data.</text>
</comment>